<feature type="signal peptide" evidence="1">
    <location>
        <begin position="1"/>
        <end position="35"/>
    </location>
</feature>
<keyword evidence="1" id="KW-0732">Signal</keyword>
<evidence type="ECO:0000313" key="2">
    <source>
        <dbReference type="EMBL" id="OBZ74668.1"/>
    </source>
</evidence>
<gene>
    <name evidence="2" type="ORF">A0H81_05056</name>
</gene>
<dbReference type="EMBL" id="LUGG01000005">
    <property type="protein sequence ID" value="OBZ74668.1"/>
    <property type="molecule type" value="Genomic_DNA"/>
</dbReference>
<name>A0A1C7MCT2_GRIFR</name>
<dbReference type="Proteomes" id="UP000092993">
    <property type="component" value="Unassembled WGS sequence"/>
</dbReference>
<organism evidence="2 3">
    <name type="scientific">Grifola frondosa</name>
    <name type="common">Maitake</name>
    <name type="synonym">Polyporus frondosus</name>
    <dbReference type="NCBI Taxonomy" id="5627"/>
    <lineage>
        <taxon>Eukaryota</taxon>
        <taxon>Fungi</taxon>
        <taxon>Dikarya</taxon>
        <taxon>Basidiomycota</taxon>
        <taxon>Agaricomycotina</taxon>
        <taxon>Agaricomycetes</taxon>
        <taxon>Polyporales</taxon>
        <taxon>Grifolaceae</taxon>
        <taxon>Grifola</taxon>
    </lineage>
</organism>
<reference evidence="2 3" key="1">
    <citation type="submission" date="2016-03" db="EMBL/GenBank/DDBJ databases">
        <title>Whole genome sequencing of Grifola frondosa 9006-11.</title>
        <authorList>
            <person name="Min B."/>
            <person name="Park H."/>
            <person name="Kim J.-G."/>
            <person name="Cho H."/>
            <person name="Oh Y.-L."/>
            <person name="Kong W.-S."/>
            <person name="Choi I.-G."/>
        </authorList>
    </citation>
    <scope>NUCLEOTIDE SEQUENCE [LARGE SCALE GENOMIC DNA]</scope>
    <source>
        <strain evidence="2 3">9006-11</strain>
    </source>
</reference>
<evidence type="ECO:0000256" key="1">
    <source>
        <dbReference type="SAM" id="SignalP"/>
    </source>
</evidence>
<dbReference type="AlphaFoldDB" id="A0A1C7MCT2"/>
<evidence type="ECO:0000313" key="3">
    <source>
        <dbReference type="Proteomes" id="UP000092993"/>
    </source>
</evidence>
<accession>A0A1C7MCT2</accession>
<dbReference type="STRING" id="5627.A0A1C7MCT2"/>
<feature type="chain" id="PRO_5008889052" evidence="1">
    <location>
        <begin position="36"/>
        <end position="112"/>
    </location>
</feature>
<comment type="caution">
    <text evidence="2">The sequence shown here is derived from an EMBL/GenBank/DDBJ whole genome shotgun (WGS) entry which is preliminary data.</text>
</comment>
<proteinExistence type="predicted"/>
<keyword evidence="3" id="KW-1185">Reference proteome</keyword>
<sequence>MPFKLPSLCQRHPRYSLAIFLLFLCTFFLLHPDVARHPIPVVIHSDPGLRGRLDRAEQKYQDMLGQRKDLIAKFGPTPHKSPCFHLIMTPGQRIPSGTSFPRCLTARMSSID</sequence>
<protein>
    <submittedName>
        <fullName evidence="2">Uncharacterized protein</fullName>
    </submittedName>
</protein>